<dbReference type="InterPro" id="IPR041916">
    <property type="entry name" value="Anti_sigma_zinc_sf"/>
</dbReference>
<organism evidence="5 6">
    <name type="scientific">Streptomyces bungoensis</name>
    <dbReference type="NCBI Taxonomy" id="285568"/>
    <lineage>
        <taxon>Bacteria</taxon>
        <taxon>Bacillati</taxon>
        <taxon>Actinomycetota</taxon>
        <taxon>Actinomycetes</taxon>
        <taxon>Kitasatosporales</taxon>
        <taxon>Streptomycetaceae</taxon>
        <taxon>Streptomyces</taxon>
    </lineage>
</organism>
<evidence type="ECO:0000313" key="5">
    <source>
        <dbReference type="EMBL" id="KUN82533.1"/>
    </source>
</evidence>
<dbReference type="Pfam" id="PF13490">
    <property type="entry name" value="zf-HC2"/>
    <property type="match status" value="1"/>
</dbReference>
<evidence type="ECO:0000256" key="2">
    <source>
        <dbReference type="ARBA" id="ARBA00023163"/>
    </source>
</evidence>
<evidence type="ECO:0000313" key="6">
    <source>
        <dbReference type="Proteomes" id="UP000053024"/>
    </source>
</evidence>
<keyword evidence="2" id="KW-0804">Transcription</keyword>
<keyword evidence="3" id="KW-0472">Membrane</keyword>
<dbReference type="EMBL" id="LMWX01000037">
    <property type="protein sequence ID" value="KUN82533.1"/>
    <property type="molecule type" value="Genomic_DNA"/>
</dbReference>
<keyword evidence="1" id="KW-0805">Transcription regulation</keyword>
<comment type="caution">
    <text evidence="5">The sequence shown here is derived from an EMBL/GenBank/DDBJ whole genome shotgun (WGS) entry which is preliminary data.</text>
</comment>
<dbReference type="AlphaFoldDB" id="A0A101SYK7"/>
<protein>
    <recommendedName>
        <fullName evidence="4">Putative zinc-finger domain-containing protein</fullName>
    </recommendedName>
</protein>
<dbReference type="STRING" id="285568.AQJ66_22265"/>
<gene>
    <name evidence="5" type="ORF">AQJ66_22265</name>
</gene>
<proteinExistence type="predicted"/>
<evidence type="ECO:0000259" key="4">
    <source>
        <dbReference type="Pfam" id="PF13490"/>
    </source>
</evidence>
<dbReference type="OrthoDB" id="5185837at2"/>
<reference evidence="5 6" key="1">
    <citation type="submission" date="2015-10" db="EMBL/GenBank/DDBJ databases">
        <title>Draft genome sequence of Streptomyces bungoensis DSM 41781, type strain for the species Streptomyces bungoensis.</title>
        <authorList>
            <person name="Ruckert C."/>
            <person name="Winkler A."/>
            <person name="Kalinowski J."/>
            <person name="Kampfer P."/>
            <person name="Glaeser S."/>
        </authorList>
    </citation>
    <scope>NUCLEOTIDE SEQUENCE [LARGE SCALE GENOMIC DNA]</scope>
    <source>
        <strain evidence="5 6">DSM 41781</strain>
    </source>
</reference>
<accession>A0A101SYK7</accession>
<keyword evidence="3" id="KW-0812">Transmembrane</keyword>
<dbReference type="InterPro" id="IPR027383">
    <property type="entry name" value="Znf_put"/>
</dbReference>
<name>A0A101SYK7_9ACTN</name>
<dbReference type="Proteomes" id="UP000053024">
    <property type="component" value="Unassembled WGS sequence"/>
</dbReference>
<dbReference type="Gene3D" id="1.10.10.1320">
    <property type="entry name" value="Anti-sigma factor, zinc-finger domain"/>
    <property type="match status" value="1"/>
</dbReference>
<sequence length="217" mass="23445">MRSLERHRDVGAYALGVLDEAEAFRFEDHLMECPRCAAQVTEFGPTARQLMLYRRATPRFVHPMAKPGPRLLDRLLGEITLRHRARRRRVLYGLAASVVLAVAGPGLVLHAAGPAPAGRVTAATDPGTGVWARVTTEDGDSGSRMRLEVKDASGPHSCRFVIVGRDGSEQVVSGWTVSGHDAATTMTAAASTMHPDQIARYDVRTADGKPLVSLSPR</sequence>
<keyword evidence="3" id="KW-1133">Transmembrane helix</keyword>
<evidence type="ECO:0000256" key="3">
    <source>
        <dbReference type="SAM" id="Phobius"/>
    </source>
</evidence>
<dbReference type="RefSeq" id="WP_061925100.1">
    <property type="nucleotide sequence ID" value="NZ_JBEYBH010000002.1"/>
</dbReference>
<feature type="transmembrane region" description="Helical" evidence="3">
    <location>
        <begin position="90"/>
        <end position="112"/>
    </location>
</feature>
<keyword evidence="6" id="KW-1185">Reference proteome</keyword>
<evidence type="ECO:0000256" key="1">
    <source>
        <dbReference type="ARBA" id="ARBA00023015"/>
    </source>
</evidence>
<feature type="domain" description="Putative zinc-finger" evidence="4">
    <location>
        <begin position="9"/>
        <end position="37"/>
    </location>
</feature>